<dbReference type="EMBL" id="AKCT01000216">
    <property type="protein sequence ID" value="EKV10846.1"/>
    <property type="molecule type" value="Genomic_DNA"/>
</dbReference>
<comment type="caution">
    <text evidence="1">The sequence shown here is derived from an EMBL/GenBank/DDBJ whole genome shotgun (WGS) entry which is preliminary data.</text>
</comment>
<evidence type="ECO:0000313" key="2">
    <source>
        <dbReference type="Proteomes" id="UP000009882"/>
    </source>
</evidence>
<dbReference type="HOGENOM" id="CLU_2134356_0_0_1"/>
<evidence type="ECO:0008006" key="3">
    <source>
        <dbReference type="Google" id="ProtNLM"/>
    </source>
</evidence>
<organism evidence="1 2">
    <name type="scientific">Penicillium digitatum (strain PHI26 / CECT 20796)</name>
    <name type="common">Green mold</name>
    <dbReference type="NCBI Taxonomy" id="1170229"/>
    <lineage>
        <taxon>Eukaryota</taxon>
        <taxon>Fungi</taxon>
        <taxon>Dikarya</taxon>
        <taxon>Ascomycota</taxon>
        <taxon>Pezizomycotina</taxon>
        <taxon>Eurotiomycetes</taxon>
        <taxon>Eurotiomycetidae</taxon>
        <taxon>Eurotiales</taxon>
        <taxon>Aspergillaceae</taxon>
        <taxon>Penicillium</taxon>
    </lineage>
</organism>
<dbReference type="InParanoid" id="K9GC58"/>
<reference evidence="2" key="1">
    <citation type="journal article" date="2012" name="BMC Genomics">
        <title>Genome sequence of the necrotrophic fungus Penicillium digitatum, the main postharvest pathogen of citrus.</title>
        <authorList>
            <person name="Marcet-Houben M."/>
            <person name="Ballester A.-R."/>
            <person name="de la Fuente B."/>
            <person name="Harries E."/>
            <person name="Marcos J.F."/>
            <person name="Gonzalez-Candelas L."/>
            <person name="Gabaldon T."/>
        </authorList>
    </citation>
    <scope>NUCLEOTIDE SEQUENCE [LARGE SCALE GENOMIC DNA]</scope>
    <source>
        <strain evidence="2">PHI26 / CECT 20796</strain>
    </source>
</reference>
<dbReference type="Proteomes" id="UP000009882">
    <property type="component" value="Unassembled WGS sequence"/>
</dbReference>
<proteinExistence type="predicted"/>
<evidence type="ECO:0000313" key="1">
    <source>
        <dbReference type="EMBL" id="EKV10846.1"/>
    </source>
</evidence>
<sequence>MSSVEMTISKYCSMLDIFRKSGIKDLDNDQQLFNTVLTVQNPFSTQPSPANDRRDKIDIKLIDMEDATEVELRYWSTTTSEEYASDVLDRLFNQLEQIVHHATKPLGAITSIG</sequence>
<dbReference type="Gene3D" id="3.30.559.30">
    <property type="entry name" value="Nonribosomal peptide synthetase, condensation domain"/>
    <property type="match status" value="1"/>
</dbReference>
<dbReference type="STRING" id="1170229.K9GC58"/>
<keyword evidence="2" id="KW-1185">Reference proteome</keyword>
<name>K9GC58_PEND2</name>
<protein>
    <recommendedName>
        <fullName evidence="3">Condensation domain-containing protein</fullName>
    </recommendedName>
</protein>
<gene>
    <name evidence="1" type="ORF">PDIG_53340</name>
</gene>
<accession>K9GC58</accession>
<dbReference type="AlphaFoldDB" id="K9GC58"/>